<evidence type="ECO:0000313" key="1">
    <source>
        <dbReference type="EMBL" id="KIK81079.1"/>
    </source>
</evidence>
<dbReference type="EMBL" id="KN825871">
    <property type="protein sequence ID" value="KIK81079.1"/>
    <property type="molecule type" value="Genomic_DNA"/>
</dbReference>
<keyword evidence="2" id="KW-1185">Reference proteome</keyword>
<dbReference type="OrthoDB" id="2691181at2759"/>
<accession>A0A0D0DHU4</accession>
<reference evidence="1 2" key="1">
    <citation type="submission" date="2014-04" db="EMBL/GenBank/DDBJ databases">
        <authorList>
            <consortium name="DOE Joint Genome Institute"/>
            <person name="Kuo A."/>
            <person name="Kohler A."/>
            <person name="Jargeat P."/>
            <person name="Nagy L.G."/>
            <person name="Floudas D."/>
            <person name="Copeland A."/>
            <person name="Barry K.W."/>
            <person name="Cichocki N."/>
            <person name="Veneault-Fourrey C."/>
            <person name="LaButti K."/>
            <person name="Lindquist E.A."/>
            <person name="Lipzen A."/>
            <person name="Lundell T."/>
            <person name="Morin E."/>
            <person name="Murat C."/>
            <person name="Sun H."/>
            <person name="Tunlid A."/>
            <person name="Henrissat B."/>
            <person name="Grigoriev I.V."/>
            <person name="Hibbett D.S."/>
            <person name="Martin F."/>
            <person name="Nordberg H.P."/>
            <person name="Cantor M.N."/>
            <person name="Hua S.X."/>
        </authorList>
    </citation>
    <scope>NUCLEOTIDE SEQUENCE [LARGE SCALE GENOMIC DNA]</scope>
    <source>
        <strain evidence="1 2">Ve08.2h10</strain>
    </source>
</reference>
<reference evidence="2" key="2">
    <citation type="submission" date="2015-01" db="EMBL/GenBank/DDBJ databases">
        <title>Evolutionary Origins and Diversification of the Mycorrhizal Mutualists.</title>
        <authorList>
            <consortium name="DOE Joint Genome Institute"/>
            <consortium name="Mycorrhizal Genomics Consortium"/>
            <person name="Kohler A."/>
            <person name="Kuo A."/>
            <person name="Nagy L.G."/>
            <person name="Floudas D."/>
            <person name="Copeland A."/>
            <person name="Barry K.W."/>
            <person name="Cichocki N."/>
            <person name="Veneault-Fourrey C."/>
            <person name="LaButti K."/>
            <person name="Lindquist E.A."/>
            <person name="Lipzen A."/>
            <person name="Lundell T."/>
            <person name="Morin E."/>
            <person name="Murat C."/>
            <person name="Riley R."/>
            <person name="Ohm R."/>
            <person name="Sun H."/>
            <person name="Tunlid A."/>
            <person name="Henrissat B."/>
            <person name="Grigoriev I.V."/>
            <person name="Hibbett D.S."/>
            <person name="Martin F."/>
        </authorList>
    </citation>
    <scope>NUCLEOTIDE SEQUENCE [LARGE SCALE GENOMIC DNA]</scope>
    <source>
        <strain evidence="2">Ve08.2h10</strain>
    </source>
</reference>
<name>A0A0D0DHU4_9AGAM</name>
<gene>
    <name evidence="1" type="ORF">PAXRUDRAFT_156943</name>
</gene>
<dbReference type="AlphaFoldDB" id="A0A0D0DHU4"/>
<organism evidence="1 2">
    <name type="scientific">Paxillus rubicundulus Ve08.2h10</name>
    <dbReference type="NCBI Taxonomy" id="930991"/>
    <lineage>
        <taxon>Eukaryota</taxon>
        <taxon>Fungi</taxon>
        <taxon>Dikarya</taxon>
        <taxon>Basidiomycota</taxon>
        <taxon>Agaricomycotina</taxon>
        <taxon>Agaricomycetes</taxon>
        <taxon>Agaricomycetidae</taxon>
        <taxon>Boletales</taxon>
        <taxon>Paxilineae</taxon>
        <taxon>Paxillaceae</taxon>
        <taxon>Paxillus</taxon>
    </lineage>
</organism>
<protein>
    <submittedName>
        <fullName evidence="1">Uncharacterized protein</fullName>
    </submittedName>
</protein>
<evidence type="ECO:0000313" key="2">
    <source>
        <dbReference type="Proteomes" id="UP000054538"/>
    </source>
</evidence>
<sequence length="138" mass="16024">MRTIAATHSKSVHRIETDLHLGHSRLQSRQSKINSWNTFCWKMSRKKATTNNENGEYFPDSILVKNIQEEYCGLSVGTKQNIVKEFSEFKEMKAIGIRVLAHSQINDVTHTLKAVENEVFFIFVLFSNRFTHFLFTAQ</sequence>
<proteinExistence type="predicted"/>
<dbReference type="InParanoid" id="A0A0D0DHU4"/>
<dbReference type="HOGENOM" id="CLU_120115_0_0_1"/>
<dbReference type="Proteomes" id="UP000054538">
    <property type="component" value="Unassembled WGS sequence"/>
</dbReference>